<proteinExistence type="predicted"/>
<dbReference type="STRING" id="5514.A0A395RK38"/>
<feature type="compositionally biased region" description="Polar residues" evidence="1">
    <location>
        <begin position="65"/>
        <end position="80"/>
    </location>
</feature>
<organism evidence="2 3">
    <name type="scientific">Fusarium sporotrichioides</name>
    <dbReference type="NCBI Taxonomy" id="5514"/>
    <lineage>
        <taxon>Eukaryota</taxon>
        <taxon>Fungi</taxon>
        <taxon>Dikarya</taxon>
        <taxon>Ascomycota</taxon>
        <taxon>Pezizomycotina</taxon>
        <taxon>Sordariomycetes</taxon>
        <taxon>Hypocreomycetidae</taxon>
        <taxon>Hypocreales</taxon>
        <taxon>Nectriaceae</taxon>
        <taxon>Fusarium</taxon>
    </lineage>
</organism>
<sequence>MATPRSTPRKKKQRSPHTRDSYRLTAGDDSYATESPTFSELMPGRHSDSPRDMFSASIAERRQRNAPSPLQLGTNRHRSGTLSRSFEIEDIPGEVSPLGEGRFERGPIFEDDSPSVYSPQRTARPSPLHLSHVRSHSKVDGNRNESYKEWLLSQDPSMVRESATRTETLVNRPRRSKSSADGLRKAQAMELHSPTAQVVTVHANNHSNQIPHNTPLFSPLQFYFRGTDYPSAKKGEKEMIGDNGWLERTDRGVVEHVAKTPQKKMRILDSIKKMARDVADIHTSRRAQPVLRPRAASHIAISLNAREQSLLYCELEFNLSTALNDYIAVQLDKGRLVPDKLKKVADVWQSRGRPKVVGFRYDLETQLELVNLHIEDFRFYGRRQADPAEIGGLLHAMKINARAIGVRTLCQPDSVIAKQLVDAQSLFKMLGVPDEQQIALAEIAQFFKVIVERELDGRESNGGHGKQSREERQWSTQGER</sequence>
<feature type="region of interest" description="Disordered" evidence="1">
    <location>
        <begin position="457"/>
        <end position="480"/>
    </location>
</feature>
<dbReference type="AlphaFoldDB" id="A0A395RK38"/>
<feature type="region of interest" description="Disordered" evidence="1">
    <location>
        <begin position="1"/>
        <end position="56"/>
    </location>
</feature>
<feature type="region of interest" description="Disordered" evidence="1">
    <location>
        <begin position="103"/>
        <end position="143"/>
    </location>
</feature>
<evidence type="ECO:0000313" key="2">
    <source>
        <dbReference type="EMBL" id="RGP60476.1"/>
    </source>
</evidence>
<feature type="region of interest" description="Disordered" evidence="1">
    <location>
        <begin position="161"/>
        <end position="183"/>
    </location>
</feature>
<name>A0A395RK38_FUSSP</name>
<keyword evidence="3" id="KW-1185">Reference proteome</keyword>
<accession>A0A395RK38</accession>
<evidence type="ECO:0000313" key="3">
    <source>
        <dbReference type="Proteomes" id="UP000266152"/>
    </source>
</evidence>
<feature type="region of interest" description="Disordered" evidence="1">
    <location>
        <begin position="61"/>
        <end position="80"/>
    </location>
</feature>
<feature type="compositionally biased region" description="Basic residues" evidence="1">
    <location>
        <begin position="7"/>
        <end position="16"/>
    </location>
</feature>
<comment type="caution">
    <text evidence="2">The sequence shown here is derived from an EMBL/GenBank/DDBJ whole genome shotgun (WGS) entry which is preliminary data.</text>
</comment>
<gene>
    <name evidence="2" type="ORF">FSPOR_10613</name>
</gene>
<protein>
    <submittedName>
        <fullName evidence="2">Uncharacterized protein</fullName>
    </submittedName>
</protein>
<dbReference type="EMBL" id="PXOF01000186">
    <property type="protein sequence ID" value="RGP60476.1"/>
    <property type="molecule type" value="Genomic_DNA"/>
</dbReference>
<evidence type="ECO:0000256" key="1">
    <source>
        <dbReference type="SAM" id="MobiDB-lite"/>
    </source>
</evidence>
<reference evidence="2 3" key="1">
    <citation type="journal article" date="2018" name="PLoS Pathog.">
        <title>Evolution of structural diversity of trichothecenes, a family of toxins produced by plant pathogenic and entomopathogenic fungi.</title>
        <authorList>
            <person name="Proctor R.H."/>
            <person name="McCormick S.P."/>
            <person name="Kim H.S."/>
            <person name="Cardoza R.E."/>
            <person name="Stanley A.M."/>
            <person name="Lindo L."/>
            <person name="Kelly A."/>
            <person name="Brown D.W."/>
            <person name="Lee T."/>
            <person name="Vaughan M.M."/>
            <person name="Alexander N.J."/>
            <person name="Busman M."/>
            <person name="Gutierrez S."/>
        </authorList>
    </citation>
    <scope>NUCLEOTIDE SEQUENCE [LARGE SCALE GENOMIC DNA]</scope>
    <source>
        <strain evidence="2 3">NRRL 3299</strain>
    </source>
</reference>
<dbReference type="Proteomes" id="UP000266152">
    <property type="component" value="Unassembled WGS sequence"/>
</dbReference>